<proteinExistence type="predicted"/>
<evidence type="ECO:0000313" key="4">
    <source>
        <dbReference type="Proteomes" id="UP000325081"/>
    </source>
</evidence>
<dbReference type="AlphaFoldDB" id="A0A5A7PY32"/>
<comment type="caution">
    <text evidence="3">The sequence shown here is derived from an EMBL/GenBank/DDBJ whole genome shotgun (WGS) entry which is preliminary data.</text>
</comment>
<keyword evidence="3" id="KW-0418">Kinase</keyword>
<dbReference type="InterPro" id="IPR017451">
    <property type="entry name" value="F-box-assoc_interact_dom"/>
</dbReference>
<dbReference type="Gene3D" id="1.10.510.10">
    <property type="entry name" value="Transferase(Phosphotransferase) domain 1"/>
    <property type="match status" value="1"/>
</dbReference>
<reference evidence="4" key="1">
    <citation type="journal article" date="2019" name="Curr. Biol.">
        <title>Genome Sequence of Striga asiatica Provides Insight into the Evolution of Plant Parasitism.</title>
        <authorList>
            <person name="Yoshida S."/>
            <person name="Kim S."/>
            <person name="Wafula E.K."/>
            <person name="Tanskanen J."/>
            <person name="Kim Y.M."/>
            <person name="Honaas L."/>
            <person name="Yang Z."/>
            <person name="Spallek T."/>
            <person name="Conn C.E."/>
            <person name="Ichihashi Y."/>
            <person name="Cheong K."/>
            <person name="Cui S."/>
            <person name="Der J.P."/>
            <person name="Gundlach H."/>
            <person name="Jiao Y."/>
            <person name="Hori C."/>
            <person name="Ishida J.K."/>
            <person name="Kasahara H."/>
            <person name="Kiba T."/>
            <person name="Kim M.S."/>
            <person name="Koo N."/>
            <person name="Laohavisit A."/>
            <person name="Lee Y.H."/>
            <person name="Lumba S."/>
            <person name="McCourt P."/>
            <person name="Mortimer J.C."/>
            <person name="Mutuku J.M."/>
            <person name="Nomura T."/>
            <person name="Sasaki-Sekimoto Y."/>
            <person name="Seto Y."/>
            <person name="Wang Y."/>
            <person name="Wakatake T."/>
            <person name="Sakakibara H."/>
            <person name="Demura T."/>
            <person name="Yamaguchi S."/>
            <person name="Yoneyama K."/>
            <person name="Manabe R.I."/>
            <person name="Nelson D.C."/>
            <person name="Schulman A.H."/>
            <person name="Timko M.P."/>
            <person name="dePamphilis C.W."/>
            <person name="Choi D."/>
            <person name="Shirasu K."/>
        </authorList>
    </citation>
    <scope>NUCLEOTIDE SEQUENCE [LARGE SCALE GENOMIC DNA]</scope>
    <source>
        <strain evidence="4">cv. UVA1</strain>
    </source>
</reference>
<sequence length="705" mass="79988">MLQNLPDEVIRDILGRLPVKSLLRLKAVSKWLKATISSDSDFLRLQLRRSKLQKLFYRQEKYVEGASATFPRFHLFQAADQGFQLAADWDLGCPGSQCCAYVVFDCDGLLLMASHCASVLILWNPTTREEMLLDVPSEFDAMGSEICYGLCYDQVTMSGLKALVISDDDDRYAVYSFGSRSWSETRGIPPDLRGYSFWKGTCADGAVFWVVHRRAEAKDGKIVYFDEVKDCKIVCFDPRDDEGCLCIVPWPEHVKEDCEVDLVSLEGCLCLFCVDGDSLRIWMKEKGGMQGVCWSELMVVENIGKLGPVEMFSPVCFVGKNDVDLLLKFKVGAVVKYVVYSPREKEFRAFQETDLCNCWSPLLQSLMFPDKGGKVTEMDEIEEMEEKTNLSNFYPPIIKNADLEELRELGSGAFGTGSNVAIKRITKSCFTGRQSEQERQTMEFWREAEILSKLHHPNVVAFYGVVHDGPGNTLATVTEYMVDDSYICLVLLRNAIQHLDRRKRLIIAIYAAFGMEYLHSKNIVHFDLKSDNLLVNMKNPSRPICKSVRGTLPWMAPELLNGSSNKVSEKILTGEEPYANMHYGAIIDFKFLFIDQSIIQYAYILKFDRTLGIDPGGIVNNTLRPTIPSYCDAEWRALMEQCWAPNSVLQPSFTEIASRDNESYANKLTVNEKRSVELSFQQTDIINFDALAEFHDHLDLMAACY</sequence>
<dbReference type="GO" id="GO:0007165">
    <property type="term" value="P:signal transduction"/>
    <property type="evidence" value="ECO:0007669"/>
    <property type="project" value="TreeGrafter"/>
</dbReference>
<feature type="domain" description="F-box" evidence="2">
    <location>
        <begin position="1"/>
        <end position="45"/>
    </location>
</feature>
<dbReference type="Proteomes" id="UP000325081">
    <property type="component" value="Unassembled WGS sequence"/>
</dbReference>
<dbReference type="PROSITE" id="PS50181">
    <property type="entry name" value="FBOX"/>
    <property type="match status" value="1"/>
</dbReference>
<dbReference type="InterPro" id="IPR001810">
    <property type="entry name" value="F-box_dom"/>
</dbReference>
<gene>
    <name evidence="3" type="ORF">STAS_13978</name>
</gene>
<dbReference type="NCBIfam" id="TIGR01640">
    <property type="entry name" value="F_box_assoc_1"/>
    <property type="match status" value="1"/>
</dbReference>
<dbReference type="InterPro" id="IPR036047">
    <property type="entry name" value="F-box-like_dom_sf"/>
</dbReference>
<dbReference type="InterPro" id="IPR000719">
    <property type="entry name" value="Prot_kinase_dom"/>
</dbReference>
<name>A0A5A7PY32_STRAF</name>
<evidence type="ECO:0000259" key="2">
    <source>
        <dbReference type="PROSITE" id="PS50181"/>
    </source>
</evidence>
<dbReference type="PANTHER" id="PTHR23257:SF957">
    <property type="entry name" value="F3O9.7 PROTEIN-RELATED"/>
    <property type="match status" value="1"/>
</dbReference>
<dbReference type="SUPFAM" id="SSF50965">
    <property type="entry name" value="Galactose oxidase, central domain"/>
    <property type="match status" value="1"/>
</dbReference>
<feature type="domain" description="Protein kinase" evidence="1">
    <location>
        <begin position="403"/>
        <end position="665"/>
    </location>
</feature>
<protein>
    <submittedName>
        <fullName evidence="3">Kinase family protein</fullName>
    </submittedName>
</protein>
<dbReference type="PANTHER" id="PTHR23257">
    <property type="entry name" value="SERINE-THREONINE PROTEIN KINASE"/>
    <property type="match status" value="1"/>
</dbReference>
<keyword evidence="4" id="KW-1185">Reference proteome</keyword>
<dbReference type="OrthoDB" id="913616at2759"/>
<dbReference type="SUPFAM" id="SSF56112">
    <property type="entry name" value="Protein kinase-like (PK-like)"/>
    <property type="match status" value="1"/>
</dbReference>
<dbReference type="GO" id="GO:0004672">
    <property type="term" value="F:protein kinase activity"/>
    <property type="evidence" value="ECO:0007669"/>
    <property type="project" value="InterPro"/>
</dbReference>
<dbReference type="SMART" id="SM00256">
    <property type="entry name" value="FBOX"/>
    <property type="match status" value="1"/>
</dbReference>
<dbReference type="Pfam" id="PF07734">
    <property type="entry name" value="FBA_1"/>
    <property type="match status" value="1"/>
</dbReference>
<dbReference type="SUPFAM" id="SSF81383">
    <property type="entry name" value="F-box domain"/>
    <property type="match status" value="1"/>
</dbReference>
<organism evidence="3 4">
    <name type="scientific">Striga asiatica</name>
    <name type="common">Asiatic witchweed</name>
    <name type="synonym">Buchnera asiatica</name>
    <dbReference type="NCBI Taxonomy" id="4170"/>
    <lineage>
        <taxon>Eukaryota</taxon>
        <taxon>Viridiplantae</taxon>
        <taxon>Streptophyta</taxon>
        <taxon>Embryophyta</taxon>
        <taxon>Tracheophyta</taxon>
        <taxon>Spermatophyta</taxon>
        <taxon>Magnoliopsida</taxon>
        <taxon>eudicotyledons</taxon>
        <taxon>Gunneridae</taxon>
        <taxon>Pentapetalae</taxon>
        <taxon>asterids</taxon>
        <taxon>lamiids</taxon>
        <taxon>Lamiales</taxon>
        <taxon>Orobanchaceae</taxon>
        <taxon>Buchnereae</taxon>
        <taxon>Striga</taxon>
    </lineage>
</organism>
<keyword evidence="3" id="KW-0808">Transferase</keyword>
<dbReference type="GO" id="GO:0005737">
    <property type="term" value="C:cytoplasm"/>
    <property type="evidence" value="ECO:0007669"/>
    <property type="project" value="TreeGrafter"/>
</dbReference>
<dbReference type="Gene3D" id="1.20.1280.50">
    <property type="match status" value="1"/>
</dbReference>
<dbReference type="GO" id="GO:0005524">
    <property type="term" value="F:ATP binding"/>
    <property type="evidence" value="ECO:0007669"/>
    <property type="project" value="InterPro"/>
</dbReference>
<dbReference type="InterPro" id="IPR006527">
    <property type="entry name" value="F-box-assoc_dom_typ1"/>
</dbReference>
<dbReference type="PROSITE" id="PS50011">
    <property type="entry name" value="PROTEIN_KINASE_DOM"/>
    <property type="match status" value="1"/>
</dbReference>
<evidence type="ECO:0000259" key="1">
    <source>
        <dbReference type="PROSITE" id="PS50011"/>
    </source>
</evidence>
<dbReference type="InterPro" id="IPR008271">
    <property type="entry name" value="Ser/Thr_kinase_AS"/>
</dbReference>
<evidence type="ECO:0000313" key="3">
    <source>
        <dbReference type="EMBL" id="GER37561.1"/>
    </source>
</evidence>
<accession>A0A5A7PY32</accession>
<dbReference type="SMART" id="SM00220">
    <property type="entry name" value="S_TKc"/>
    <property type="match status" value="1"/>
</dbReference>
<dbReference type="InterPro" id="IPR011009">
    <property type="entry name" value="Kinase-like_dom_sf"/>
</dbReference>
<dbReference type="Pfam" id="PF00646">
    <property type="entry name" value="F-box"/>
    <property type="match status" value="1"/>
</dbReference>
<dbReference type="Pfam" id="PF00069">
    <property type="entry name" value="Pkinase"/>
    <property type="match status" value="1"/>
</dbReference>
<dbReference type="InterPro" id="IPR050167">
    <property type="entry name" value="Ser_Thr_protein_kinase"/>
</dbReference>
<dbReference type="InterPro" id="IPR011043">
    <property type="entry name" value="Gal_Oxase/kelch_b-propeller"/>
</dbReference>
<dbReference type="EMBL" id="BKCP01005394">
    <property type="protein sequence ID" value="GER37561.1"/>
    <property type="molecule type" value="Genomic_DNA"/>
</dbReference>
<dbReference type="PROSITE" id="PS00108">
    <property type="entry name" value="PROTEIN_KINASE_ST"/>
    <property type="match status" value="1"/>
</dbReference>